<evidence type="ECO:0000259" key="1">
    <source>
        <dbReference type="SMART" id="SM00382"/>
    </source>
</evidence>
<accession>A0A7V4EI56</accession>
<dbReference type="PANTHER" id="PTHR30050">
    <property type="entry name" value="CHROMOSOMAL REPLICATION INITIATOR PROTEIN DNAA"/>
    <property type="match status" value="1"/>
</dbReference>
<dbReference type="EMBL" id="DTCX01000153">
    <property type="protein sequence ID" value="HGL49495.1"/>
    <property type="molecule type" value="Genomic_DNA"/>
</dbReference>
<dbReference type="AlphaFoldDB" id="A0A7V4EI56"/>
<feature type="domain" description="AAA+ ATPase" evidence="1">
    <location>
        <begin position="110"/>
        <end position="241"/>
    </location>
</feature>
<reference evidence="3" key="1">
    <citation type="journal article" date="2020" name="mSystems">
        <title>Genome- and Community-Level Interaction Insights into Carbon Utilization and Element Cycling Functions of Hydrothermarchaeota in Hydrothermal Sediment.</title>
        <authorList>
            <person name="Zhou Z."/>
            <person name="Liu Y."/>
            <person name="Xu W."/>
            <person name="Pan J."/>
            <person name="Luo Z.H."/>
            <person name="Li M."/>
        </authorList>
    </citation>
    <scope>NUCLEOTIDE SEQUENCE [LARGE SCALE GENOMIC DNA]</scope>
    <source>
        <strain evidence="3">SpSt-611</strain>
        <strain evidence="2">SpSt-679</strain>
    </source>
</reference>
<dbReference type="CDD" id="cd00009">
    <property type="entry name" value="AAA"/>
    <property type="match status" value="1"/>
</dbReference>
<organism evidence="3">
    <name type="scientific">Thermus tengchongensis</name>
    <dbReference type="NCBI Taxonomy" id="1214928"/>
    <lineage>
        <taxon>Bacteria</taxon>
        <taxon>Thermotogati</taxon>
        <taxon>Deinococcota</taxon>
        <taxon>Deinococci</taxon>
        <taxon>Thermales</taxon>
        <taxon>Thermaceae</taxon>
        <taxon>Thermus</taxon>
    </lineage>
</organism>
<dbReference type="InterPro" id="IPR003593">
    <property type="entry name" value="AAA+_ATPase"/>
</dbReference>
<evidence type="ECO:0000313" key="2">
    <source>
        <dbReference type="EMBL" id="HGL49495.1"/>
    </source>
</evidence>
<gene>
    <name evidence="3" type="ORF">ENT80_03110</name>
    <name evidence="2" type="ORF">ENU54_02655</name>
</gene>
<keyword evidence="3" id="KW-0067">ATP-binding</keyword>
<dbReference type="SUPFAM" id="SSF52540">
    <property type="entry name" value="P-loop containing nucleoside triphosphate hydrolases"/>
    <property type="match status" value="1"/>
</dbReference>
<dbReference type="InterPro" id="IPR027417">
    <property type="entry name" value="P-loop_NTPase"/>
</dbReference>
<dbReference type="InterPro" id="IPR002611">
    <property type="entry name" value="IstB_ATP-bd"/>
</dbReference>
<dbReference type="EMBL" id="DTAB01000183">
    <property type="protein sequence ID" value="HGN85148.1"/>
    <property type="molecule type" value="Genomic_DNA"/>
</dbReference>
<comment type="caution">
    <text evidence="3">The sequence shown here is derived from an EMBL/GenBank/DDBJ whole genome shotgun (WGS) entry which is preliminary data.</text>
</comment>
<protein>
    <submittedName>
        <fullName evidence="3">ATP-binding protein</fullName>
    </submittedName>
</protein>
<dbReference type="Pfam" id="PF01695">
    <property type="entry name" value="IstB_IS21"/>
    <property type="match status" value="1"/>
</dbReference>
<dbReference type="PANTHER" id="PTHR30050:SF4">
    <property type="entry name" value="ATP-BINDING PROTEIN RV3427C IN INSERTION SEQUENCE-RELATED"/>
    <property type="match status" value="1"/>
</dbReference>
<dbReference type="GO" id="GO:0006260">
    <property type="term" value="P:DNA replication"/>
    <property type="evidence" value="ECO:0007669"/>
    <property type="project" value="TreeGrafter"/>
</dbReference>
<keyword evidence="3" id="KW-0547">Nucleotide-binding</keyword>
<dbReference type="SMART" id="SM00382">
    <property type="entry name" value="AAA"/>
    <property type="match status" value="1"/>
</dbReference>
<evidence type="ECO:0000313" key="3">
    <source>
        <dbReference type="EMBL" id="HGN85148.1"/>
    </source>
</evidence>
<dbReference type="GO" id="GO:0005524">
    <property type="term" value="F:ATP binding"/>
    <property type="evidence" value="ECO:0007669"/>
    <property type="project" value="UniProtKB-KW"/>
</dbReference>
<sequence length="250" mass="28860">MDRSKLEEILKSLKARGVEHDPGLPPCPLCGAPALRGYDFRAPHRIEHNCECAYREPERYMAEVGRVWRRWHWSRVYRESLPPRYREYLEKPWEGRQKEVVEVLRSWQEEGGVVYLFGPPGTGKTHLAVRAAWGKAQEGRRALFLSEWEFYERARLEAVGPEAPRLLDQVDVLVLDDLGKARLTPFAAEVLFGLVEAAHRKSLDLLLTSNYPPEETARRLGENAEALLSRVERAVEVRGPDRRRKEVAVR</sequence>
<dbReference type="Gene3D" id="3.40.50.300">
    <property type="entry name" value="P-loop containing nucleotide triphosphate hydrolases"/>
    <property type="match status" value="1"/>
</dbReference>
<proteinExistence type="predicted"/>
<name>A0A7V4EI56_9DEIN</name>